<feature type="compositionally biased region" description="Basic residues" evidence="1">
    <location>
        <begin position="207"/>
        <end position="222"/>
    </location>
</feature>
<feature type="compositionally biased region" description="Low complexity" evidence="1">
    <location>
        <begin position="503"/>
        <end position="517"/>
    </location>
</feature>
<feature type="compositionally biased region" description="Low complexity" evidence="1">
    <location>
        <begin position="170"/>
        <end position="187"/>
    </location>
</feature>
<evidence type="ECO:0000313" key="3">
    <source>
        <dbReference type="Proteomes" id="UP000001072"/>
    </source>
</evidence>
<proteinExistence type="predicted"/>
<dbReference type="AlphaFoldDB" id="F4RFC8"/>
<dbReference type="RefSeq" id="XP_007407766.1">
    <property type="nucleotide sequence ID" value="XM_007407704.1"/>
</dbReference>
<accession>F4RFC8</accession>
<feature type="compositionally biased region" description="Polar residues" evidence="1">
    <location>
        <begin position="82"/>
        <end position="101"/>
    </location>
</feature>
<feature type="compositionally biased region" description="Basic residues" evidence="1">
    <location>
        <begin position="242"/>
        <end position="265"/>
    </location>
</feature>
<evidence type="ECO:0000313" key="2">
    <source>
        <dbReference type="EMBL" id="EGG08792.1"/>
    </source>
</evidence>
<feature type="compositionally biased region" description="Low complexity" evidence="1">
    <location>
        <begin position="458"/>
        <end position="472"/>
    </location>
</feature>
<dbReference type="VEuPathDB" id="FungiDB:MELLADRAFT_104628"/>
<reference evidence="3" key="1">
    <citation type="journal article" date="2011" name="Proc. Natl. Acad. Sci. U.S.A.">
        <title>Obligate biotrophy features unraveled by the genomic analysis of rust fungi.</title>
        <authorList>
            <person name="Duplessis S."/>
            <person name="Cuomo C.A."/>
            <person name="Lin Y.-C."/>
            <person name="Aerts A."/>
            <person name="Tisserant E."/>
            <person name="Veneault-Fourrey C."/>
            <person name="Joly D.L."/>
            <person name="Hacquard S."/>
            <person name="Amselem J."/>
            <person name="Cantarel B.L."/>
            <person name="Chiu R."/>
            <person name="Coutinho P.M."/>
            <person name="Feau N."/>
            <person name="Field M."/>
            <person name="Frey P."/>
            <person name="Gelhaye E."/>
            <person name="Goldberg J."/>
            <person name="Grabherr M.G."/>
            <person name="Kodira C.D."/>
            <person name="Kohler A."/>
            <person name="Kuees U."/>
            <person name="Lindquist E.A."/>
            <person name="Lucas S.M."/>
            <person name="Mago R."/>
            <person name="Mauceli E."/>
            <person name="Morin E."/>
            <person name="Murat C."/>
            <person name="Pangilinan J.L."/>
            <person name="Park R."/>
            <person name="Pearson M."/>
            <person name="Quesneville H."/>
            <person name="Rouhier N."/>
            <person name="Sakthikumar S."/>
            <person name="Salamov A.A."/>
            <person name="Schmutz J."/>
            <person name="Selles B."/>
            <person name="Shapiro H."/>
            <person name="Tanguay P."/>
            <person name="Tuskan G.A."/>
            <person name="Henrissat B."/>
            <person name="Van de Peer Y."/>
            <person name="Rouze P."/>
            <person name="Ellis J.G."/>
            <person name="Dodds P.N."/>
            <person name="Schein J.E."/>
            <person name="Zhong S."/>
            <person name="Hamelin R.C."/>
            <person name="Grigoriev I.V."/>
            <person name="Szabo L.J."/>
            <person name="Martin F."/>
        </authorList>
    </citation>
    <scope>NUCLEOTIDE SEQUENCE [LARGE SCALE GENOMIC DNA]</scope>
    <source>
        <strain evidence="3">98AG31 / pathotype 3-4-7</strain>
    </source>
</reference>
<dbReference type="InParanoid" id="F4RFC8"/>
<dbReference type="KEGG" id="mlr:MELLADRAFT_104628"/>
<dbReference type="EMBL" id="GL883099">
    <property type="protein sequence ID" value="EGG08792.1"/>
    <property type="molecule type" value="Genomic_DNA"/>
</dbReference>
<name>F4RFC8_MELLP</name>
<feature type="compositionally biased region" description="Polar residues" evidence="1">
    <location>
        <begin position="527"/>
        <end position="562"/>
    </location>
</feature>
<gene>
    <name evidence="2" type="ORF">MELLADRAFT_104628</name>
</gene>
<feature type="region of interest" description="Disordered" evidence="1">
    <location>
        <begin position="1"/>
        <end position="268"/>
    </location>
</feature>
<dbReference type="GeneID" id="18922344"/>
<evidence type="ECO:0000256" key="1">
    <source>
        <dbReference type="SAM" id="MobiDB-lite"/>
    </source>
</evidence>
<protein>
    <submittedName>
        <fullName evidence="2">Uncharacterized protein</fullName>
    </submittedName>
</protein>
<sequence>MTNAETAKAKAIRASRRVQGLDADQPPEQSGSTDTTRVNAEPDNPPVAATQLAIVRHPEPEIPTDQVDRNVDYINDEDETEAITTSNSQNKGKSVPKTNQHFIARVPIPYPVGPIREPQLEQQDSSSDHDDPNNDFLDDESESDSQKESPENASSESEPKGKISSASLGSSNEEGSDSSDSSSSSSSEETKSESDSSSEESDDSDHKSKKDKKRKKMSKVKKQLKEAKDEIRQLGKIAQGKPAKKLKKGKKKSKSSGKKKQKKGRGIQVEIGAIPNSNLVQLQPFRRKQMKKLHSSIPLTVFNQSFALADSEEYDRQHHSSSSKTTKNKGLDAPSEYKMSYGDWTENISLFKQYLIMHKHPEVAERINYHIKNVKQIKRSTECWMTALRYDILCRKGVFVEREDKHPIKDIGSFMKKYEEKAKDKSLNFGETNGGESNPYAKGGKLEFKHPETGQPINQTSSQHQTAQTQNHPIASSSRDNTFRGRRRAIRTPRPQPYQQHHNPFTNYNNNNTINPYLSPYQHFPTFHQTPLPTSHLSSHNQHPTNSTSKGDTQTGNANNMGSGFIANRGGRGSWRGGRGGAGRQGQQET</sequence>
<feature type="compositionally biased region" description="Polar residues" evidence="1">
    <location>
        <begin position="27"/>
        <end position="38"/>
    </location>
</feature>
<dbReference type="HOGENOM" id="CLU_460844_0_0_1"/>
<organism evidence="3">
    <name type="scientific">Melampsora larici-populina (strain 98AG31 / pathotype 3-4-7)</name>
    <name type="common">Poplar leaf rust fungus</name>
    <dbReference type="NCBI Taxonomy" id="747676"/>
    <lineage>
        <taxon>Eukaryota</taxon>
        <taxon>Fungi</taxon>
        <taxon>Dikarya</taxon>
        <taxon>Basidiomycota</taxon>
        <taxon>Pucciniomycotina</taxon>
        <taxon>Pucciniomycetes</taxon>
        <taxon>Pucciniales</taxon>
        <taxon>Melampsoraceae</taxon>
        <taxon>Melampsora</taxon>
    </lineage>
</organism>
<feature type="compositionally biased region" description="Gly residues" evidence="1">
    <location>
        <begin position="570"/>
        <end position="584"/>
    </location>
</feature>
<feature type="compositionally biased region" description="Basic and acidic residues" evidence="1">
    <location>
        <begin position="223"/>
        <end position="233"/>
    </location>
</feature>
<dbReference type="Proteomes" id="UP000001072">
    <property type="component" value="Unassembled WGS sequence"/>
</dbReference>
<keyword evidence="3" id="KW-1185">Reference proteome</keyword>
<feature type="compositionally biased region" description="Basic and acidic residues" evidence="1">
    <location>
        <begin position="56"/>
        <end position="71"/>
    </location>
</feature>
<feature type="region of interest" description="Disordered" evidence="1">
    <location>
        <begin position="427"/>
        <end position="590"/>
    </location>
</feature>